<name>A0A081KCA2_9GAMM</name>
<dbReference type="AlphaFoldDB" id="A0A081KCA2"/>
<dbReference type="RefSeq" id="WP_020583492.1">
    <property type="nucleotide sequence ID" value="NZ_JOJP01000001.1"/>
</dbReference>
<reference evidence="1 2" key="1">
    <citation type="submission" date="2014-06" db="EMBL/GenBank/DDBJ databases">
        <title>Whole Genome Sequences of Three Symbiotic Endozoicomonas Bacteria.</title>
        <authorList>
            <person name="Neave M.J."/>
            <person name="Apprill A."/>
            <person name="Voolstra C.R."/>
        </authorList>
    </citation>
    <scope>NUCLEOTIDE SEQUENCE [LARGE SCALE GENOMIC DNA]</scope>
    <source>
        <strain evidence="1 2">DSM 22380</strain>
    </source>
</reference>
<dbReference type="InterPro" id="IPR008554">
    <property type="entry name" value="Glutaredoxin-like"/>
</dbReference>
<dbReference type="Proteomes" id="UP000027997">
    <property type="component" value="Unassembled WGS sequence"/>
</dbReference>
<dbReference type="Gene3D" id="3.40.30.10">
    <property type="entry name" value="Glutaredoxin"/>
    <property type="match status" value="1"/>
</dbReference>
<protein>
    <submittedName>
        <fullName evidence="1">Glutaredoxin</fullName>
    </submittedName>
</protein>
<dbReference type="EMBL" id="JOJP01000001">
    <property type="protein sequence ID" value="KEI71778.1"/>
    <property type="molecule type" value="Genomic_DNA"/>
</dbReference>
<evidence type="ECO:0000313" key="2">
    <source>
        <dbReference type="Proteomes" id="UP000027997"/>
    </source>
</evidence>
<dbReference type="InterPro" id="IPR036249">
    <property type="entry name" value="Thioredoxin-like_sf"/>
</dbReference>
<proteinExistence type="predicted"/>
<organism evidence="1 2">
    <name type="scientific">Endozoicomonas elysicola</name>
    <dbReference type="NCBI Taxonomy" id="305900"/>
    <lineage>
        <taxon>Bacteria</taxon>
        <taxon>Pseudomonadati</taxon>
        <taxon>Pseudomonadota</taxon>
        <taxon>Gammaproteobacteria</taxon>
        <taxon>Oceanospirillales</taxon>
        <taxon>Endozoicomonadaceae</taxon>
        <taxon>Endozoicomonas</taxon>
    </lineage>
</organism>
<dbReference type="eggNOG" id="COG0695">
    <property type="taxonomic scope" value="Bacteria"/>
</dbReference>
<evidence type="ECO:0000313" key="1">
    <source>
        <dbReference type="EMBL" id="KEI71778.1"/>
    </source>
</evidence>
<dbReference type="STRING" id="305900.GV64_14455"/>
<keyword evidence="2" id="KW-1185">Reference proteome</keyword>
<comment type="caution">
    <text evidence="1">The sequence shown here is derived from an EMBL/GenBank/DDBJ whole genome shotgun (WGS) entry which is preliminary data.</text>
</comment>
<dbReference type="SUPFAM" id="SSF52833">
    <property type="entry name" value="Thioredoxin-like"/>
    <property type="match status" value="1"/>
</dbReference>
<gene>
    <name evidence="1" type="ORF">GV64_14455</name>
</gene>
<accession>A0A081KCA2</accession>
<sequence>MIQLTLYTTSGCHLCEEAEEMLNFLQGQQVCRWAAIEISEDDRLVDLYGVRIPVIATEEGRELGWPFTLEALNDWLIQPVSG</sequence>
<dbReference type="Pfam" id="PF05768">
    <property type="entry name" value="Glrx-like"/>
    <property type="match status" value="1"/>
</dbReference>